<feature type="domain" description="RNA polymerase sigma factor 70 region 4 type 2" evidence="7">
    <location>
        <begin position="137"/>
        <end position="188"/>
    </location>
</feature>
<proteinExistence type="inferred from homology"/>
<evidence type="ECO:0000256" key="4">
    <source>
        <dbReference type="ARBA" id="ARBA00023163"/>
    </source>
</evidence>
<dbReference type="InterPro" id="IPR039425">
    <property type="entry name" value="RNA_pol_sigma-70-like"/>
</dbReference>
<keyword evidence="4" id="KW-0804">Transcription</keyword>
<dbReference type="Pfam" id="PF04542">
    <property type="entry name" value="Sigma70_r2"/>
    <property type="match status" value="1"/>
</dbReference>
<evidence type="ECO:0000313" key="9">
    <source>
        <dbReference type="Proteomes" id="UP001592528"/>
    </source>
</evidence>
<organism evidence="8 9">
    <name type="scientific">Streptacidiphilus cavernicola</name>
    <dbReference type="NCBI Taxonomy" id="3342716"/>
    <lineage>
        <taxon>Bacteria</taxon>
        <taxon>Bacillati</taxon>
        <taxon>Actinomycetota</taxon>
        <taxon>Actinomycetes</taxon>
        <taxon>Kitasatosporales</taxon>
        <taxon>Streptomycetaceae</taxon>
        <taxon>Streptacidiphilus</taxon>
    </lineage>
</organism>
<dbReference type="InterPro" id="IPR014284">
    <property type="entry name" value="RNA_pol_sigma-70_dom"/>
</dbReference>
<dbReference type="PANTHER" id="PTHR43133:SF25">
    <property type="entry name" value="RNA POLYMERASE SIGMA FACTOR RFAY-RELATED"/>
    <property type="match status" value="1"/>
</dbReference>
<dbReference type="InterPro" id="IPR007627">
    <property type="entry name" value="RNA_pol_sigma70_r2"/>
</dbReference>
<dbReference type="RefSeq" id="WP_030257131.1">
    <property type="nucleotide sequence ID" value="NZ_JBHEZZ010000003.1"/>
</dbReference>
<feature type="domain" description="RNA polymerase sigma-70 region 2" evidence="6">
    <location>
        <begin position="36"/>
        <end position="103"/>
    </location>
</feature>
<evidence type="ECO:0000259" key="7">
    <source>
        <dbReference type="Pfam" id="PF08281"/>
    </source>
</evidence>
<dbReference type="EMBL" id="JBHEZZ010000003">
    <property type="protein sequence ID" value="MFC1401239.1"/>
    <property type="molecule type" value="Genomic_DNA"/>
</dbReference>
<comment type="similarity">
    <text evidence="1">Belongs to the sigma-70 factor family. ECF subfamily.</text>
</comment>
<dbReference type="InterPro" id="IPR013324">
    <property type="entry name" value="RNA_pol_sigma_r3/r4-like"/>
</dbReference>
<dbReference type="Proteomes" id="UP001592528">
    <property type="component" value="Unassembled WGS sequence"/>
</dbReference>
<name>A0ABV6UIG8_9ACTN</name>
<dbReference type="SUPFAM" id="SSF88946">
    <property type="entry name" value="Sigma2 domain of RNA polymerase sigma factors"/>
    <property type="match status" value="1"/>
</dbReference>
<keyword evidence="9" id="KW-1185">Reference proteome</keyword>
<evidence type="ECO:0000256" key="3">
    <source>
        <dbReference type="ARBA" id="ARBA00023082"/>
    </source>
</evidence>
<accession>A0ABV6UIG8</accession>
<gene>
    <name evidence="8" type="ORF">ACEZDJ_08055</name>
</gene>
<dbReference type="NCBIfam" id="TIGR02937">
    <property type="entry name" value="sigma70-ECF"/>
    <property type="match status" value="1"/>
</dbReference>
<dbReference type="InterPro" id="IPR036388">
    <property type="entry name" value="WH-like_DNA-bd_sf"/>
</dbReference>
<evidence type="ECO:0000259" key="6">
    <source>
        <dbReference type="Pfam" id="PF04542"/>
    </source>
</evidence>
<evidence type="ECO:0000313" key="8">
    <source>
        <dbReference type="EMBL" id="MFC1401239.1"/>
    </source>
</evidence>
<evidence type="ECO:0000256" key="1">
    <source>
        <dbReference type="ARBA" id="ARBA00010641"/>
    </source>
</evidence>
<dbReference type="SUPFAM" id="SSF88659">
    <property type="entry name" value="Sigma3 and sigma4 domains of RNA polymerase sigma factors"/>
    <property type="match status" value="1"/>
</dbReference>
<dbReference type="PANTHER" id="PTHR43133">
    <property type="entry name" value="RNA POLYMERASE ECF-TYPE SIGMA FACTO"/>
    <property type="match status" value="1"/>
</dbReference>
<evidence type="ECO:0000256" key="2">
    <source>
        <dbReference type="ARBA" id="ARBA00023015"/>
    </source>
</evidence>
<reference evidence="8 9" key="1">
    <citation type="submission" date="2024-09" db="EMBL/GenBank/DDBJ databases">
        <authorList>
            <person name="Lee S.D."/>
        </authorList>
    </citation>
    <scope>NUCLEOTIDE SEQUENCE [LARGE SCALE GENOMIC DNA]</scope>
    <source>
        <strain evidence="8 9">N1-5</strain>
    </source>
</reference>
<keyword evidence="2" id="KW-0805">Transcription regulation</keyword>
<dbReference type="Gene3D" id="1.10.10.10">
    <property type="entry name" value="Winged helix-like DNA-binding domain superfamily/Winged helix DNA-binding domain"/>
    <property type="match status" value="1"/>
</dbReference>
<dbReference type="Gene3D" id="1.10.1740.10">
    <property type="match status" value="1"/>
</dbReference>
<evidence type="ECO:0000256" key="5">
    <source>
        <dbReference type="SAM" id="MobiDB-lite"/>
    </source>
</evidence>
<keyword evidence="3" id="KW-0731">Sigma factor</keyword>
<dbReference type="Pfam" id="PF08281">
    <property type="entry name" value="Sigma70_r4_2"/>
    <property type="match status" value="1"/>
</dbReference>
<feature type="region of interest" description="Disordered" evidence="5">
    <location>
        <begin position="191"/>
        <end position="220"/>
    </location>
</feature>
<dbReference type="InterPro" id="IPR013249">
    <property type="entry name" value="RNA_pol_sigma70_r4_t2"/>
</dbReference>
<dbReference type="InterPro" id="IPR013325">
    <property type="entry name" value="RNA_pol_sigma_r2"/>
</dbReference>
<sequence length="220" mass="24329">MELNDAGPAASVGRMSDRELWARAVDGDREAFGRIFDRHAKTVYNYLFRRTADWSEAEDLTSTVFLHAWRRRSETVLDRDSALPWLLGIADGLLSNTRRRLRRAEALLHRLVSHDEPVGDHADGVAGLVDDERRMSEIHRALARLPRHEREVVELCVWAGLDQQAAAAALRIAVGTVKSRLHRARRRLGADLGVSGGSAGPPGPASFSSRQSVNAGEVAR</sequence>
<comment type="caution">
    <text evidence="8">The sequence shown here is derived from an EMBL/GenBank/DDBJ whole genome shotgun (WGS) entry which is preliminary data.</text>
</comment>
<protein>
    <submittedName>
        <fullName evidence="8">RNA polymerase sigma factor</fullName>
    </submittedName>
</protein>